<comment type="similarity">
    <text evidence="1">Belongs to the cytidine and deoxycytidylate deaminase family.</text>
</comment>
<dbReference type="PROSITE" id="PS51747">
    <property type="entry name" value="CYT_DCMP_DEAMINASES_2"/>
    <property type="match status" value="1"/>
</dbReference>
<dbReference type="CDD" id="cd01283">
    <property type="entry name" value="cytidine_deaminase"/>
    <property type="match status" value="1"/>
</dbReference>
<name>A0ABS6SHB0_9SPHN</name>
<gene>
    <name evidence="4" type="ORF">KCG44_13465</name>
</gene>
<feature type="domain" description="CMP/dCMP-type deaminase" evidence="3">
    <location>
        <begin position="3"/>
        <end position="141"/>
    </location>
</feature>
<reference evidence="4 5" key="1">
    <citation type="submission" date="2021-04" db="EMBL/GenBank/DDBJ databases">
        <authorList>
            <person name="Pira H."/>
            <person name="Risdian C."/>
            <person name="Wink J."/>
        </authorList>
    </citation>
    <scope>NUCLEOTIDE SEQUENCE [LARGE SCALE GENOMIC DNA]</scope>
    <source>
        <strain evidence="4 5">WHA3</strain>
    </source>
</reference>
<dbReference type="EC" id="3.5.4.5" evidence="4"/>
<dbReference type="InterPro" id="IPR002125">
    <property type="entry name" value="CMP_dCMP_dom"/>
</dbReference>
<dbReference type="PANTHER" id="PTHR11644">
    <property type="entry name" value="CYTIDINE DEAMINASE"/>
    <property type="match status" value="1"/>
</dbReference>
<keyword evidence="2 4" id="KW-0378">Hydrolase</keyword>
<evidence type="ECO:0000256" key="2">
    <source>
        <dbReference type="ARBA" id="ARBA00022801"/>
    </source>
</evidence>
<organism evidence="4 5">
    <name type="scientific">Pacificimonas pallii</name>
    <dbReference type="NCBI Taxonomy" id="2827236"/>
    <lineage>
        <taxon>Bacteria</taxon>
        <taxon>Pseudomonadati</taxon>
        <taxon>Pseudomonadota</taxon>
        <taxon>Alphaproteobacteria</taxon>
        <taxon>Sphingomonadales</taxon>
        <taxon>Sphingosinicellaceae</taxon>
        <taxon>Pacificimonas</taxon>
    </lineage>
</organism>
<comment type="caution">
    <text evidence="4">The sequence shown here is derived from an EMBL/GenBank/DDBJ whole genome shotgun (WGS) entry which is preliminary data.</text>
</comment>
<dbReference type="GO" id="GO:0004126">
    <property type="term" value="F:cytidine deaminase activity"/>
    <property type="evidence" value="ECO:0007669"/>
    <property type="project" value="UniProtKB-EC"/>
</dbReference>
<dbReference type="EMBL" id="JAGSPA010000005">
    <property type="protein sequence ID" value="MBV7257789.1"/>
    <property type="molecule type" value="Genomic_DNA"/>
</dbReference>
<dbReference type="PROSITE" id="PS00903">
    <property type="entry name" value="CYT_DCMP_DEAMINASES_1"/>
    <property type="match status" value="1"/>
</dbReference>
<dbReference type="InterPro" id="IPR016192">
    <property type="entry name" value="APOBEC/CMP_deaminase_Zn-bd"/>
</dbReference>
<proteinExistence type="inferred from homology"/>
<evidence type="ECO:0000256" key="1">
    <source>
        <dbReference type="ARBA" id="ARBA00006576"/>
    </source>
</evidence>
<dbReference type="Proteomes" id="UP000722336">
    <property type="component" value="Unassembled WGS sequence"/>
</dbReference>
<keyword evidence="5" id="KW-1185">Reference proteome</keyword>
<protein>
    <submittedName>
        <fullName evidence="4">Cytidine deaminase</fullName>
        <ecNumber evidence="4">3.5.4.5</ecNumber>
    </submittedName>
</protein>
<sequence length="143" mass="14885">MKEREIFLLRRACDARMQAYAPYSNFHVGCAIEATDGRIVLGANVENACYRLGQCAEQVALGAAQQTFGMDSIARIAIVGGPVETAGGGALITPCGGCRQAIAEAQALCGAPIEIICGNADGSACSRHTLPELLPGAFTLTQR</sequence>
<dbReference type="InterPro" id="IPR050202">
    <property type="entry name" value="Cyt/Deoxycyt_deaminase"/>
</dbReference>
<evidence type="ECO:0000313" key="4">
    <source>
        <dbReference type="EMBL" id="MBV7257789.1"/>
    </source>
</evidence>
<accession>A0ABS6SHB0</accession>
<dbReference type="NCBIfam" id="NF004064">
    <property type="entry name" value="PRK05578.1"/>
    <property type="match status" value="1"/>
</dbReference>
<dbReference type="Pfam" id="PF00383">
    <property type="entry name" value="dCMP_cyt_deam_1"/>
    <property type="match status" value="1"/>
</dbReference>
<evidence type="ECO:0000259" key="3">
    <source>
        <dbReference type="PROSITE" id="PS51747"/>
    </source>
</evidence>
<dbReference type="RefSeq" id="WP_218446638.1">
    <property type="nucleotide sequence ID" value="NZ_JAGSPA010000005.1"/>
</dbReference>
<evidence type="ECO:0000313" key="5">
    <source>
        <dbReference type="Proteomes" id="UP000722336"/>
    </source>
</evidence>
<dbReference type="PANTHER" id="PTHR11644:SF2">
    <property type="entry name" value="CYTIDINE DEAMINASE"/>
    <property type="match status" value="1"/>
</dbReference>